<name>A0AAV5RL50_STABA</name>
<comment type="subcellular location">
    <subcellularLocation>
        <location evidence="1 8">Mitochondrion inner membrane</location>
        <topology evidence="1 8">Peripheral membrane protein</topology>
        <orientation evidence="1 8">Intermembrane side</orientation>
    </subcellularLocation>
</comment>
<protein>
    <recommendedName>
        <fullName evidence="3 8">Mitochondrial inner membrane protease ATP23</fullName>
        <ecNumber evidence="8">3.4.24.-</ecNumber>
    </recommendedName>
</protein>
<accession>A0AAV5RL50</accession>
<keyword evidence="8" id="KW-0496">Mitochondrion</keyword>
<keyword evidence="4 8" id="KW-0645">Protease</keyword>
<dbReference type="GO" id="GO:0033615">
    <property type="term" value="P:mitochondrial proton-transporting ATP synthase complex assembly"/>
    <property type="evidence" value="ECO:0007669"/>
    <property type="project" value="TreeGrafter"/>
</dbReference>
<evidence type="ECO:0000313" key="10">
    <source>
        <dbReference type="Proteomes" id="UP001362899"/>
    </source>
</evidence>
<dbReference type="GO" id="GO:0046872">
    <property type="term" value="F:metal ion binding"/>
    <property type="evidence" value="ECO:0007669"/>
    <property type="project" value="UniProtKB-KW"/>
</dbReference>
<dbReference type="Proteomes" id="UP001362899">
    <property type="component" value="Unassembled WGS sequence"/>
</dbReference>
<dbReference type="InterPro" id="IPR019165">
    <property type="entry name" value="Peptidase_M76_ATP23"/>
</dbReference>
<keyword evidence="8" id="KW-0999">Mitochondrion inner membrane</keyword>
<evidence type="ECO:0000256" key="5">
    <source>
        <dbReference type="ARBA" id="ARBA00022723"/>
    </source>
</evidence>
<comment type="caution">
    <text evidence="9">The sequence shown here is derived from an EMBL/GenBank/DDBJ whole genome shotgun (WGS) entry which is preliminary data.</text>
</comment>
<evidence type="ECO:0000313" key="9">
    <source>
        <dbReference type="EMBL" id="GMM52155.1"/>
    </source>
</evidence>
<dbReference type="EMBL" id="BTGC01000008">
    <property type="protein sequence ID" value="GMM52155.1"/>
    <property type="molecule type" value="Genomic_DNA"/>
</dbReference>
<proteinExistence type="inferred from homology"/>
<dbReference type="GO" id="GO:0005743">
    <property type="term" value="C:mitochondrial inner membrane"/>
    <property type="evidence" value="ECO:0007669"/>
    <property type="project" value="UniProtKB-SubCell"/>
</dbReference>
<sequence length="209" mass="24010">MQNFFTQIKHKFGLLDPSEEQKFLQNEAKQLEAAQCKQCHEYRDWVLANSPTVRFLQQEVNKIGGNINENNIVCAQCDDMKSGGFNQQLGILLCQDKLGSRRHLEDTLAHELVHAYDYCRFDVDFLNLKHHACSEIRASTLSGECTMLNEFFRLNFKANRGLQACARRRAILSVKSNPNCKDEAQATAAVNAVFEHCFNDTRPFDEVYR</sequence>
<keyword evidence="7 8" id="KW-0482">Metalloprotease</keyword>
<keyword evidence="8" id="KW-0472">Membrane</keyword>
<keyword evidence="6 8" id="KW-0378">Hydrolase</keyword>
<dbReference type="PANTHER" id="PTHR21711">
    <property type="entry name" value="MITOCHONDRIAL INNER MEMBRANE PROTEASE"/>
    <property type="match status" value="1"/>
</dbReference>
<evidence type="ECO:0000256" key="3">
    <source>
        <dbReference type="ARBA" id="ARBA00014615"/>
    </source>
</evidence>
<gene>
    <name evidence="9" type="ORF">DASB73_031180</name>
</gene>
<evidence type="ECO:0000256" key="4">
    <source>
        <dbReference type="ARBA" id="ARBA00022670"/>
    </source>
</evidence>
<evidence type="ECO:0000256" key="6">
    <source>
        <dbReference type="ARBA" id="ARBA00022801"/>
    </source>
</evidence>
<dbReference type="AlphaFoldDB" id="A0AAV5RL50"/>
<keyword evidence="5 8" id="KW-0479">Metal-binding</keyword>
<dbReference type="GO" id="GO:0034982">
    <property type="term" value="P:mitochondrial protein processing"/>
    <property type="evidence" value="ECO:0007669"/>
    <property type="project" value="TreeGrafter"/>
</dbReference>
<organism evidence="9 10">
    <name type="scientific">Starmerella bacillaris</name>
    <name type="common">Yeast</name>
    <name type="synonym">Candida zemplinina</name>
    <dbReference type="NCBI Taxonomy" id="1247836"/>
    <lineage>
        <taxon>Eukaryota</taxon>
        <taxon>Fungi</taxon>
        <taxon>Dikarya</taxon>
        <taxon>Ascomycota</taxon>
        <taxon>Saccharomycotina</taxon>
        <taxon>Dipodascomycetes</taxon>
        <taxon>Dipodascales</taxon>
        <taxon>Trichomonascaceae</taxon>
        <taxon>Starmerella</taxon>
    </lineage>
</organism>
<evidence type="ECO:0000256" key="8">
    <source>
        <dbReference type="RuleBase" id="RU364057"/>
    </source>
</evidence>
<reference evidence="9 10" key="1">
    <citation type="journal article" date="2023" name="Elife">
        <title>Identification of key yeast species and microbe-microbe interactions impacting larval growth of Drosophila in the wild.</title>
        <authorList>
            <person name="Mure A."/>
            <person name="Sugiura Y."/>
            <person name="Maeda R."/>
            <person name="Honda K."/>
            <person name="Sakurai N."/>
            <person name="Takahashi Y."/>
            <person name="Watada M."/>
            <person name="Katoh T."/>
            <person name="Gotoh A."/>
            <person name="Gotoh Y."/>
            <person name="Taniguchi I."/>
            <person name="Nakamura K."/>
            <person name="Hayashi T."/>
            <person name="Katayama T."/>
            <person name="Uemura T."/>
            <person name="Hattori Y."/>
        </authorList>
    </citation>
    <scope>NUCLEOTIDE SEQUENCE [LARGE SCALE GENOMIC DNA]</scope>
    <source>
        <strain evidence="9 10">SB-73</strain>
    </source>
</reference>
<dbReference type="PANTHER" id="PTHR21711:SF0">
    <property type="entry name" value="MITOCHONDRIAL INNER MEMBRANE PROTEASE ATP23 HOMOLOG"/>
    <property type="match status" value="1"/>
</dbReference>
<comment type="function">
    <text evidence="8">Has a dual role in the assembly of mitochondrial ATPase.</text>
</comment>
<evidence type="ECO:0000256" key="7">
    <source>
        <dbReference type="ARBA" id="ARBA00023049"/>
    </source>
</evidence>
<dbReference type="Pfam" id="PF09768">
    <property type="entry name" value="Peptidase_M76"/>
    <property type="match status" value="1"/>
</dbReference>
<keyword evidence="10" id="KW-1185">Reference proteome</keyword>
<evidence type="ECO:0000256" key="2">
    <source>
        <dbReference type="ARBA" id="ARBA00009915"/>
    </source>
</evidence>
<dbReference type="EC" id="3.4.24.-" evidence="8"/>
<evidence type="ECO:0000256" key="1">
    <source>
        <dbReference type="ARBA" id="ARBA00004137"/>
    </source>
</evidence>
<dbReference type="GO" id="GO:0004222">
    <property type="term" value="F:metalloendopeptidase activity"/>
    <property type="evidence" value="ECO:0007669"/>
    <property type="project" value="InterPro"/>
</dbReference>
<comment type="similarity">
    <text evidence="2 8">Belongs to the peptidase M76 family.</text>
</comment>